<evidence type="ECO:0000313" key="1">
    <source>
        <dbReference type="EMBL" id="KKL63199.1"/>
    </source>
</evidence>
<reference evidence="1" key="1">
    <citation type="journal article" date="2015" name="Nature">
        <title>Complex archaea that bridge the gap between prokaryotes and eukaryotes.</title>
        <authorList>
            <person name="Spang A."/>
            <person name="Saw J.H."/>
            <person name="Jorgensen S.L."/>
            <person name="Zaremba-Niedzwiedzka K."/>
            <person name="Martijn J."/>
            <person name="Lind A.E."/>
            <person name="van Eijk R."/>
            <person name="Schleper C."/>
            <person name="Guy L."/>
            <person name="Ettema T.J."/>
        </authorList>
    </citation>
    <scope>NUCLEOTIDE SEQUENCE</scope>
</reference>
<proteinExistence type="predicted"/>
<name>A0A0F9DN95_9ZZZZ</name>
<organism evidence="1">
    <name type="scientific">marine sediment metagenome</name>
    <dbReference type="NCBI Taxonomy" id="412755"/>
    <lineage>
        <taxon>unclassified sequences</taxon>
        <taxon>metagenomes</taxon>
        <taxon>ecological metagenomes</taxon>
    </lineage>
</organism>
<sequence length="48" mass="5615">MTPTHFAAGRRPVLEKSVLAVCYFCFEWFNPSEIKEWTDFTDVYPVVS</sequence>
<gene>
    <name evidence="1" type="ORF">LCGC14_2177540</name>
</gene>
<dbReference type="AlphaFoldDB" id="A0A0F9DN95"/>
<protein>
    <submittedName>
        <fullName evidence="1">Uncharacterized protein</fullName>
    </submittedName>
</protein>
<dbReference type="EMBL" id="LAZR01028251">
    <property type="protein sequence ID" value="KKL63199.1"/>
    <property type="molecule type" value="Genomic_DNA"/>
</dbReference>
<accession>A0A0F9DN95</accession>
<comment type="caution">
    <text evidence="1">The sequence shown here is derived from an EMBL/GenBank/DDBJ whole genome shotgun (WGS) entry which is preliminary data.</text>
</comment>